<protein>
    <submittedName>
        <fullName evidence="4">Cell filamentation protein Fic</fullName>
    </submittedName>
</protein>
<feature type="binding site" evidence="2">
    <location>
        <begin position="304"/>
        <end position="305"/>
    </location>
    <ligand>
        <name>ATP</name>
        <dbReference type="ChEBI" id="CHEBI:30616"/>
    </ligand>
</feature>
<evidence type="ECO:0000313" key="4">
    <source>
        <dbReference type="EMBL" id="PHK97383.1"/>
    </source>
</evidence>
<organism evidence="4 5">
    <name type="scientific">Neolewinella marina</name>
    <dbReference type="NCBI Taxonomy" id="438751"/>
    <lineage>
        <taxon>Bacteria</taxon>
        <taxon>Pseudomonadati</taxon>
        <taxon>Bacteroidota</taxon>
        <taxon>Saprospiria</taxon>
        <taxon>Saprospirales</taxon>
        <taxon>Lewinellaceae</taxon>
        <taxon>Neolewinella</taxon>
    </lineage>
</organism>
<evidence type="ECO:0000259" key="3">
    <source>
        <dbReference type="PROSITE" id="PS51459"/>
    </source>
</evidence>
<dbReference type="SUPFAM" id="SSF140931">
    <property type="entry name" value="Fic-like"/>
    <property type="match status" value="1"/>
</dbReference>
<dbReference type="GO" id="GO:0005524">
    <property type="term" value="F:ATP binding"/>
    <property type="evidence" value="ECO:0007669"/>
    <property type="project" value="UniProtKB-KW"/>
</dbReference>
<dbReference type="Gene3D" id="1.10.3290.10">
    <property type="entry name" value="Fido-like domain"/>
    <property type="match status" value="1"/>
</dbReference>
<dbReference type="InterPro" id="IPR036388">
    <property type="entry name" value="WH-like_DNA-bd_sf"/>
</dbReference>
<reference evidence="4 5" key="1">
    <citation type="submission" date="2017-10" db="EMBL/GenBank/DDBJ databases">
        <title>The draft genome sequence of Lewinella marina KCTC 32374.</title>
        <authorList>
            <person name="Wang K."/>
        </authorList>
    </citation>
    <scope>NUCLEOTIDE SEQUENCE [LARGE SCALE GENOMIC DNA]</scope>
    <source>
        <strain evidence="4 5">MKG-38</strain>
    </source>
</reference>
<proteinExistence type="predicted"/>
<evidence type="ECO:0000256" key="2">
    <source>
        <dbReference type="PIRSR" id="PIRSR640198-2"/>
    </source>
</evidence>
<dbReference type="Pfam" id="PF13776">
    <property type="entry name" value="DUF4172"/>
    <property type="match status" value="1"/>
</dbReference>
<dbReference type="OrthoDB" id="9814400at2"/>
<sequence>MGLAGLVTAITAHEPCPAREGMGPAELVTASTAHEPSDDEPSQIVSFSLFLKRLTHKTVSLYNWQHEGWPNFQWDAPAIQDRLQRYCRDSVALVDRIRLLPEEEVHAYLLERLVEEARSTSSIEGEIMSRHDLMSSVMNNLNLGGHAKSGHDLRAKAIGQQMILNRDTFSRPLTESTLKYWHELLLGYENRLTAIGEYRQGLTPMRIVSGPDYRQEIHFEAPPADRVPSEMQPFIDYCNTSRPQTVAGVTKAGVAHLWFESIHPFEDGNGRIGRAVMEKMLSQSLGVFVPFSLSHAIERRRKEYYAALNASSHSLDITPWMVYFSEVLLEALNHANQLVTFTLRKHEYLTAVGNQLSDHERKAIGKMLEAGPSGFQGGMTTKKYMRITRVSQPTAARALKRLSLIGALLQRGRGRATHYVLPFGGDAQ</sequence>
<keyword evidence="5" id="KW-1185">Reference proteome</keyword>
<dbReference type="PROSITE" id="PS51459">
    <property type="entry name" value="FIDO"/>
    <property type="match status" value="1"/>
</dbReference>
<feature type="binding site" evidence="2">
    <location>
        <begin position="267"/>
        <end position="274"/>
    </location>
    <ligand>
        <name>ATP</name>
        <dbReference type="ChEBI" id="CHEBI:30616"/>
    </ligand>
</feature>
<dbReference type="Proteomes" id="UP000226437">
    <property type="component" value="Unassembled WGS sequence"/>
</dbReference>
<evidence type="ECO:0000256" key="1">
    <source>
        <dbReference type="PIRSR" id="PIRSR640198-1"/>
    </source>
</evidence>
<name>A0A2G0CBM8_9BACT</name>
<keyword evidence="2" id="KW-0067">ATP-binding</keyword>
<feature type="active site" evidence="1">
    <location>
        <position position="263"/>
    </location>
</feature>
<dbReference type="InterPro" id="IPR036597">
    <property type="entry name" value="Fido-like_dom_sf"/>
</dbReference>
<dbReference type="InterPro" id="IPR025230">
    <property type="entry name" value="DUF4172"/>
</dbReference>
<keyword evidence="2" id="KW-0547">Nucleotide-binding</keyword>
<dbReference type="InterPro" id="IPR003812">
    <property type="entry name" value="Fido"/>
</dbReference>
<comment type="caution">
    <text evidence="4">The sequence shown here is derived from an EMBL/GenBank/DDBJ whole genome shotgun (WGS) entry which is preliminary data.</text>
</comment>
<gene>
    <name evidence="4" type="ORF">CGL56_16390</name>
</gene>
<dbReference type="EMBL" id="PDLO01000009">
    <property type="protein sequence ID" value="PHK97383.1"/>
    <property type="molecule type" value="Genomic_DNA"/>
</dbReference>
<dbReference type="InterPro" id="IPR040198">
    <property type="entry name" value="Fido_containing"/>
</dbReference>
<dbReference type="Pfam" id="PF02661">
    <property type="entry name" value="Fic"/>
    <property type="match status" value="1"/>
</dbReference>
<dbReference type="PANTHER" id="PTHR13504:SF33">
    <property type="entry name" value="FIC FAMILY PROTEIN"/>
    <property type="match status" value="1"/>
</dbReference>
<dbReference type="Gene3D" id="1.10.10.10">
    <property type="entry name" value="Winged helix-like DNA-binding domain superfamily/Winged helix DNA-binding domain"/>
    <property type="match status" value="1"/>
</dbReference>
<evidence type="ECO:0000313" key="5">
    <source>
        <dbReference type="Proteomes" id="UP000226437"/>
    </source>
</evidence>
<feature type="domain" description="Fido" evidence="3">
    <location>
        <begin position="173"/>
        <end position="326"/>
    </location>
</feature>
<dbReference type="AlphaFoldDB" id="A0A2G0CBM8"/>
<dbReference type="PANTHER" id="PTHR13504">
    <property type="entry name" value="FIDO DOMAIN-CONTAINING PROTEIN DDB_G0283145"/>
    <property type="match status" value="1"/>
</dbReference>
<accession>A0A2G0CBM8</accession>